<dbReference type="RefSeq" id="WP_007904026.1">
    <property type="nucleotide sequence ID" value="NZ_ADVG01000001.1"/>
</dbReference>
<reference evidence="1 2" key="1">
    <citation type="journal article" date="2011" name="Stand. Genomic Sci.">
        <title>Non-contiguous finished genome sequence and contextual data of the filamentous soil bacterium Ktedonobacter racemifer type strain (SOSP1-21).</title>
        <authorList>
            <person name="Chang Y.J."/>
            <person name="Land M."/>
            <person name="Hauser L."/>
            <person name="Chertkov O."/>
            <person name="Del Rio T.G."/>
            <person name="Nolan M."/>
            <person name="Copeland A."/>
            <person name="Tice H."/>
            <person name="Cheng J.F."/>
            <person name="Lucas S."/>
            <person name="Han C."/>
            <person name="Goodwin L."/>
            <person name="Pitluck S."/>
            <person name="Ivanova N."/>
            <person name="Ovchinikova G."/>
            <person name="Pati A."/>
            <person name="Chen A."/>
            <person name="Palaniappan K."/>
            <person name="Mavromatis K."/>
            <person name="Liolios K."/>
            <person name="Brettin T."/>
            <person name="Fiebig A."/>
            <person name="Rohde M."/>
            <person name="Abt B."/>
            <person name="Goker M."/>
            <person name="Detter J.C."/>
            <person name="Woyke T."/>
            <person name="Bristow J."/>
            <person name="Eisen J.A."/>
            <person name="Markowitz V."/>
            <person name="Hugenholtz P."/>
            <person name="Kyrpides N.C."/>
            <person name="Klenk H.P."/>
            <person name="Lapidus A."/>
        </authorList>
    </citation>
    <scope>NUCLEOTIDE SEQUENCE [LARGE SCALE GENOMIC DNA]</scope>
    <source>
        <strain evidence="2">DSM 44963</strain>
    </source>
</reference>
<sequence>MRKEAVVLKSPGSVRALHEAADQYREQFVCIARVHIRGSVRDEDGMDLFLEEWQEVVVLSDVLDLVGLGELVVNAVPSEQVWPSDVSTCPPM</sequence>
<evidence type="ECO:0000313" key="1">
    <source>
        <dbReference type="EMBL" id="EFH88199.1"/>
    </source>
</evidence>
<accession>D6TCT5</accession>
<dbReference type="Proteomes" id="UP000004508">
    <property type="component" value="Unassembled WGS sequence"/>
</dbReference>
<protein>
    <submittedName>
        <fullName evidence="1">Uncharacterized protein</fullName>
    </submittedName>
</protein>
<evidence type="ECO:0000313" key="2">
    <source>
        <dbReference type="Proteomes" id="UP000004508"/>
    </source>
</evidence>
<comment type="caution">
    <text evidence="1">The sequence shown here is derived from an EMBL/GenBank/DDBJ whole genome shotgun (WGS) entry which is preliminary data.</text>
</comment>
<proteinExistence type="predicted"/>
<keyword evidence="2" id="KW-1185">Reference proteome</keyword>
<organism evidence="1 2">
    <name type="scientific">Ktedonobacter racemifer DSM 44963</name>
    <dbReference type="NCBI Taxonomy" id="485913"/>
    <lineage>
        <taxon>Bacteria</taxon>
        <taxon>Bacillati</taxon>
        <taxon>Chloroflexota</taxon>
        <taxon>Ktedonobacteria</taxon>
        <taxon>Ktedonobacterales</taxon>
        <taxon>Ktedonobacteraceae</taxon>
        <taxon>Ktedonobacter</taxon>
    </lineage>
</organism>
<dbReference type="AlphaFoldDB" id="D6TCT5"/>
<gene>
    <name evidence="1" type="ORF">Krac_9612</name>
</gene>
<name>D6TCT5_KTERA</name>
<dbReference type="EMBL" id="ADVG01000001">
    <property type="protein sequence ID" value="EFH88199.1"/>
    <property type="molecule type" value="Genomic_DNA"/>
</dbReference>
<dbReference type="InParanoid" id="D6TCT5"/>